<comment type="caution">
    <text evidence="4">The sequence shown here is derived from an EMBL/GenBank/DDBJ whole genome shotgun (WGS) entry which is preliminary data.</text>
</comment>
<dbReference type="RefSeq" id="WP_185193084.1">
    <property type="nucleotide sequence ID" value="NZ_JACKXD010000003.1"/>
</dbReference>
<sequence length="345" mass="34404">MRSRRSGTGWLGRGRPVRIAAALVVLVTALAPATFAAPVAAGPSVTVDHEGDRVTVANGTAQVVRGTADAPVGTEILVRVRSTDGTDPAFLKAERGVVTENGTWAVAFDFAHQSAGDGFRLTAQTENGSAEIEVDGEVVACEGDCAETPPSDTPTPIPEQTATPTRTAGPDAPVTFGENVFLADTGGVTAVPVTFDGGDTDRAVVVVGDAAEVNYELEAVVTDGDGDGEAILYVDTSLAGRGGDTVSTSGGDSVTIRSETPLEGTLDPATYDVALYAGGEGTDAPADVGSLVVQAAATPTVATDAPTNEPADAGGDGPGSVAVGALVSGAFLLGGAVLAAVLLEW</sequence>
<evidence type="ECO:0000256" key="2">
    <source>
        <dbReference type="SAM" id="Phobius"/>
    </source>
</evidence>
<keyword evidence="2" id="KW-1133">Transmembrane helix</keyword>
<evidence type="ECO:0000259" key="3">
    <source>
        <dbReference type="Pfam" id="PF25162"/>
    </source>
</evidence>
<dbReference type="Pfam" id="PF25162">
    <property type="entry name" value="DUF7827"/>
    <property type="match status" value="1"/>
</dbReference>
<evidence type="ECO:0000256" key="1">
    <source>
        <dbReference type="SAM" id="MobiDB-lite"/>
    </source>
</evidence>
<reference evidence="4 5" key="1">
    <citation type="submission" date="2020-08" db="EMBL/GenBank/DDBJ databases">
        <authorList>
            <person name="Seo M.-J."/>
        </authorList>
    </citation>
    <scope>NUCLEOTIDE SEQUENCE [LARGE SCALE GENOMIC DNA]</scope>
    <source>
        <strain evidence="4 5">MBLA0160</strain>
    </source>
</reference>
<accession>A0A7J9SJ35</accession>
<organism evidence="4 5">
    <name type="scientific">Halobellus ruber</name>
    <dbReference type="NCBI Taxonomy" id="2761102"/>
    <lineage>
        <taxon>Archaea</taxon>
        <taxon>Methanobacteriati</taxon>
        <taxon>Methanobacteriota</taxon>
        <taxon>Stenosarchaea group</taxon>
        <taxon>Halobacteria</taxon>
        <taxon>Halobacteriales</taxon>
        <taxon>Haloferacaceae</taxon>
        <taxon>Halobellus</taxon>
    </lineage>
</organism>
<feature type="region of interest" description="Disordered" evidence="1">
    <location>
        <begin position="147"/>
        <end position="171"/>
    </location>
</feature>
<dbReference type="Proteomes" id="UP000546257">
    <property type="component" value="Unassembled WGS sequence"/>
</dbReference>
<feature type="domain" description="DUF7827" evidence="3">
    <location>
        <begin position="171"/>
        <end position="276"/>
    </location>
</feature>
<evidence type="ECO:0000313" key="4">
    <source>
        <dbReference type="EMBL" id="MBB6646728.1"/>
    </source>
</evidence>
<keyword evidence="2" id="KW-0472">Membrane</keyword>
<dbReference type="NCBIfam" id="NF045517">
    <property type="entry name" value="halo_surf_dom"/>
    <property type="match status" value="1"/>
</dbReference>
<dbReference type="AlphaFoldDB" id="A0A7J9SJ35"/>
<feature type="transmembrane region" description="Helical" evidence="2">
    <location>
        <begin position="321"/>
        <end position="343"/>
    </location>
</feature>
<gene>
    <name evidence="4" type="ORF">H5V44_10600</name>
</gene>
<proteinExistence type="predicted"/>
<keyword evidence="5" id="KW-1185">Reference proteome</keyword>
<protein>
    <recommendedName>
        <fullName evidence="3">DUF7827 domain-containing protein</fullName>
    </recommendedName>
</protein>
<dbReference type="EMBL" id="JACKXD010000003">
    <property type="protein sequence ID" value="MBB6646728.1"/>
    <property type="molecule type" value="Genomic_DNA"/>
</dbReference>
<evidence type="ECO:0000313" key="5">
    <source>
        <dbReference type="Proteomes" id="UP000546257"/>
    </source>
</evidence>
<dbReference type="InterPro" id="IPR057149">
    <property type="entry name" value="DUF7827"/>
</dbReference>
<keyword evidence="2" id="KW-0812">Transmembrane</keyword>
<name>A0A7J9SJ35_9EURY</name>